<dbReference type="Proteomes" id="UP000278222">
    <property type="component" value="Unassembled WGS sequence"/>
</dbReference>
<dbReference type="GO" id="GO:0016831">
    <property type="term" value="F:carboxy-lyase activity"/>
    <property type="evidence" value="ECO:0007669"/>
    <property type="project" value="InterPro"/>
</dbReference>
<name>A0A3N1ME11_9PROT</name>
<dbReference type="PANTHER" id="PTHR21240">
    <property type="entry name" value="2-AMINO-3-CARBOXYLMUCONATE-6-SEMIALDEHYDE DECARBOXYLASE"/>
    <property type="match status" value="1"/>
</dbReference>
<accession>A0A3N1ME11</accession>
<keyword evidence="4" id="KW-1185">Reference proteome</keyword>
<organism evidence="3 4">
    <name type="scientific">Stella humosa</name>
    <dbReference type="NCBI Taxonomy" id="94"/>
    <lineage>
        <taxon>Bacteria</taxon>
        <taxon>Pseudomonadati</taxon>
        <taxon>Pseudomonadota</taxon>
        <taxon>Alphaproteobacteria</taxon>
        <taxon>Rhodospirillales</taxon>
        <taxon>Stellaceae</taxon>
        <taxon>Stella</taxon>
    </lineage>
</organism>
<keyword evidence="1" id="KW-0456">Lyase</keyword>
<sequence>MIIDCHAHVFQHWDGPCGHPSTEIHLKYLQKVVTRPAARTFRARDGAEIKPTMLFRPGDNTWAGLTDVRFRVGQHGQLVFTWEGEDYFVQYMPVAMQDIVCPPEQMIAQMINAGVDHIILQAGGGYGVMNDYNAFAQSQYPTRFTGLLNIDEATADRPETLAEVDRAVTKLGLKGLYYAHEMSRHGYARNVDHADFRPFWDKIAGYRLPVFIELSGTPDYDRASYVANLAALDRVIAAYPATRFLLVMGPPVGHFAGTGAWDFPDEVERTYRRENVMIEVMFPISWGGVWDYPFTEAQALIRGMRDRWGAGKLVWGSDMPNVERFCTYKQSLDYVRRYCDFLSADEKDRILGGNVAEMAGIGAR</sequence>
<dbReference type="Pfam" id="PF04909">
    <property type="entry name" value="Amidohydro_2"/>
    <property type="match status" value="1"/>
</dbReference>
<feature type="domain" description="Amidohydrolase-related" evidence="2">
    <location>
        <begin position="3"/>
        <end position="357"/>
    </location>
</feature>
<dbReference type="GO" id="GO:0016787">
    <property type="term" value="F:hydrolase activity"/>
    <property type="evidence" value="ECO:0007669"/>
    <property type="project" value="UniProtKB-KW"/>
</dbReference>
<dbReference type="GO" id="GO:0005737">
    <property type="term" value="C:cytoplasm"/>
    <property type="evidence" value="ECO:0007669"/>
    <property type="project" value="TreeGrafter"/>
</dbReference>
<dbReference type="EMBL" id="RJKX01000011">
    <property type="protein sequence ID" value="ROQ01963.1"/>
    <property type="molecule type" value="Genomic_DNA"/>
</dbReference>
<dbReference type="InterPro" id="IPR032466">
    <property type="entry name" value="Metal_Hydrolase"/>
</dbReference>
<reference evidence="3 4" key="1">
    <citation type="submission" date="2018-11" db="EMBL/GenBank/DDBJ databases">
        <title>Genomic Encyclopedia of Type Strains, Phase IV (KMG-IV): sequencing the most valuable type-strain genomes for metagenomic binning, comparative biology and taxonomic classification.</title>
        <authorList>
            <person name="Goeker M."/>
        </authorList>
    </citation>
    <scope>NUCLEOTIDE SEQUENCE [LARGE SCALE GENOMIC DNA]</scope>
    <source>
        <strain evidence="3 4">DSM 5900</strain>
    </source>
</reference>
<dbReference type="PANTHER" id="PTHR21240:SF28">
    <property type="entry name" value="ISO-OROTATE DECARBOXYLASE (EUROFUNG)"/>
    <property type="match status" value="1"/>
</dbReference>
<evidence type="ECO:0000256" key="1">
    <source>
        <dbReference type="ARBA" id="ARBA00023239"/>
    </source>
</evidence>
<evidence type="ECO:0000313" key="4">
    <source>
        <dbReference type="Proteomes" id="UP000278222"/>
    </source>
</evidence>
<dbReference type="Gene3D" id="3.20.20.140">
    <property type="entry name" value="Metal-dependent hydrolases"/>
    <property type="match status" value="1"/>
</dbReference>
<dbReference type="InterPro" id="IPR032465">
    <property type="entry name" value="ACMSD"/>
</dbReference>
<protein>
    <submittedName>
        <fullName evidence="3">Putative TIM-barrel fold metal-dependent hydrolase</fullName>
    </submittedName>
</protein>
<dbReference type="AlphaFoldDB" id="A0A3N1ME11"/>
<keyword evidence="3" id="KW-0378">Hydrolase</keyword>
<dbReference type="SUPFAM" id="SSF51556">
    <property type="entry name" value="Metallo-dependent hydrolases"/>
    <property type="match status" value="1"/>
</dbReference>
<proteinExistence type="predicted"/>
<comment type="caution">
    <text evidence="3">The sequence shown here is derived from an EMBL/GenBank/DDBJ whole genome shotgun (WGS) entry which is preliminary data.</text>
</comment>
<evidence type="ECO:0000313" key="3">
    <source>
        <dbReference type="EMBL" id="ROQ01963.1"/>
    </source>
</evidence>
<dbReference type="GO" id="GO:0019748">
    <property type="term" value="P:secondary metabolic process"/>
    <property type="evidence" value="ECO:0007669"/>
    <property type="project" value="TreeGrafter"/>
</dbReference>
<evidence type="ECO:0000259" key="2">
    <source>
        <dbReference type="Pfam" id="PF04909"/>
    </source>
</evidence>
<dbReference type="OrthoDB" id="9799024at2"/>
<dbReference type="InterPro" id="IPR006680">
    <property type="entry name" value="Amidohydro-rel"/>
</dbReference>
<gene>
    <name evidence="3" type="ORF">EDC65_1150</name>
</gene>
<dbReference type="RefSeq" id="WP_123688669.1">
    <property type="nucleotide sequence ID" value="NZ_AP019700.1"/>
</dbReference>